<feature type="transmembrane region" description="Helical" evidence="1">
    <location>
        <begin position="134"/>
        <end position="153"/>
    </location>
</feature>
<accession>N9WQB3</accession>
<protein>
    <submittedName>
        <fullName evidence="2">Uncharacterized protein</fullName>
    </submittedName>
</protein>
<reference evidence="2 3" key="1">
    <citation type="submission" date="2013-01" db="EMBL/GenBank/DDBJ databases">
        <title>The Genome Sequence of Clostridium innocuum 2959.</title>
        <authorList>
            <consortium name="The Broad Institute Genome Sequencing Platform"/>
            <person name="Earl A."/>
            <person name="Ward D."/>
            <person name="Feldgarden M."/>
            <person name="Gevers D."/>
            <person name="Courvalin P."/>
            <person name="Lambert T."/>
            <person name="Walker B."/>
            <person name="Young S.K."/>
            <person name="Zeng Q."/>
            <person name="Gargeya S."/>
            <person name="Fitzgerald M."/>
            <person name="Haas B."/>
            <person name="Abouelleil A."/>
            <person name="Alvarado L."/>
            <person name="Arachchi H.M."/>
            <person name="Berlin A.M."/>
            <person name="Chapman S.B."/>
            <person name="Dewar J."/>
            <person name="Goldberg J."/>
            <person name="Griggs A."/>
            <person name="Gujja S."/>
            <person name="Hansen M."/>
            <person name="Howarth C."/>
            <person name="Imamovic A."/>
            <person name="Larimer J."/>
            <person name="McCowan C."/>
            <person name="Murphy C."/>
            <person name="Neiman D."/>
            <person name="Pearson M."/>
            <person name="Priest M."/>
            <person name="Roberts A."/>
            <person name="Saif S."/>
            <person name="Shea T."/>
            <person name="Sisk P."/>
            <person name="Sykes S."/>
            <person name="Wortman J."/>
            <person name="Nusbaum C."/>
            <person name="Birren B."/>
        </authorList>
    </citation>
    <scope>NUCLEOTIDE SEQUENCE [LARGE SCALE GENOMIC DNA]</scope>
    <source>
        <strain evidence="2 3">2959</strain>
    </source>
</reference>
<dbReference type="Proteomes" id="UP000013051">
    <property type="component" value="Unassembled WGS sequence"/>
</dbReference>
<comment type="caution">
    <text evidence="2">The sequence shown here is derived from an EMBL/GenBank/DDBJ whole genome shotgun (WGS) entry which is preliminary data.</text>
</comment>
<keyword evidence="1" id="KW-0812">Transmembrane</keyword>
<keyword evidence="1" id="KW-0472">Membrane</keyword>
<evidence type="ECO:0000313" key="2">
    <source>
        <dbReference type="EMBL" id="ENY85798.1"/>
    </source>
</evidence>
<dbReference type="RefSeq" id="WP_002609147.1">
    <property type="nucleotide sequence ID" value="NZ_KB850944.1"/>
</dbReference>
<sequence>MKNRRTDISCRIKKAIVSVAINVTTIVQELYAEDRKELIAQISERKRRKYKVALHMVNISKTITHLAMNYLLMKIMWQIVMDPPFGKEKYMFSFEVCRELFVCFALFACFTVIIVDIECTRWMCKKKSINIDKYLRMLPYLPISGVIYLFIADIGNIDILYHIFLIFLLFSICKSLSKAMEPIVYPYPSISQ</sequence>
<dbReference type="AlphaFoldDB" id="N9WQB3"/>
<proteinExistence type="predicted"/>
<evidence type="ECO:0000313" key="3">
    <source>
        <dbReference type="Proteomes" id="UP000013051"/>
    </source>
</evidence>
<keyword evidence="1" id="KW-1133">Transmembrane helix</keyword>
<gene>
    <name evidence="2" type="ORF">HMPREF1094_03491</name>
</gene>
<dbReference type="EMBL" id="AGYV01000006">
    <property type="protein sequence ID" value="ENY85798.1"/>
    <property type="molecule type" value="Genomic_DNA"/>
</dbReference>
<organism evidence="2 3">
    <name type="scientific">[Clostridium] innocuum 2959</name>
    <dbReference type="NCBI Taxonomy" id="999413"/>
    <lineage>
        <taxon>Bacteria</taxon>
        <taxon>Bacillati</taxon>
        <taxon>Bacillota</taxon>
        <taxon>Clostridia</taxon>
        <taxon>Eubacteriales</taxon>
        <taxon>Clostridiaceae</taxon>
        <taxon>Clostridium</taxon>
    </lineage>
</organism>
<dbReference type="HOGENOM" id="CLU_1493729_0_0_9"/>
<feature type="transmembrane region" description="Helical" evidence="1">
    <location>
        <begin position="52"/>
        <end position="72"/>
    </location>
</feature>
<evidence type="ECO:0000256" key="1">
    <source>
        <dbReference type="SAM" id="Phobius"/>
    </source>
</evidence>
<name>N9WQB3_CLOIN</name>
<feature type="transmembrane region" description="Helical" evidence="1">
    <location>
        <begin position="92"/>
        <end position="114"/>
    </location>
</feature>
<keyword evidence="3" id="KW-1185">Reference proteome</keyword>